<name>A0AAD4CZB7_9FUNG</name>
<dbReference type="AlphaFoldDB" id="A0AAD4CZB7"/>
<protein>
    <submittedName>
        <fullName evidence="1">Uncharacterized protein</fullName>
    </submittedName>
</protein>
<gene>
    <name evidence="1" type="ORF">BGZ95_008871</name>
</gene>
<evidence type="ECO:0000313" key="2">
    <source>
        <dbReference type="Proteomes" id="UP001194580"/>
    </source>
</evidence>
<accession>A0AAD4CZB7</accession>
<dbReference type="EMBL" id="JAAAIL010004883">
    <property type="protein sequence ID" value="KAG0247252.1"/>
    <property type="molecule type" value="Genomic_DNA"/>
</dbReference>
<keyword evidence="2" id="KW-1185">Reference proteome</keyword>
<proteinExistence type="predicted"/>
<organism evidence="1 2">
    <name type="scientific">Linnemannia exigua</name>
    <dbReference type="NCBI Taxonomy" id="604196"/>
    <lineage>
        <taxon>Eukaryota</taxon>
        <taxon>Fungi</taxon>
        <taxon>Fungi incertae sedis</taxon>
        <taxon>Mucoromycota</taxon>
        <taxon>Mortierellomycotina</taxon>
        <taxon>Mortierellomycetes</taxon>
        <taxon>Mortierellales</taxon>
        <taxon>Mortierellaceae</taxon>
        <taxon>Linnemannia</taxon>
    </lineage>
</organism>
<comment type="caution">
    <text evidence="1">The sequence shown here is derived from an EMBL/GenBank/DDBJ whole genome shotgun (WGS) entry which is preliminary data.</text>
</comment>
<evidence type="ECO:0000313" key="1">
    <source>
        <dbReference type="EMBL" id="KAG0247252.1"/>
    </source>
</evidence>
<feature type="non-terminal residue" evidence="1">
    <location>
        <position position="1"/>
    </location>
</feature>
<reference evidence="1" key="1">
    <citation type="journal article" date="2020" name="Fungal Divers.">
        <title>Resolving the Mortierellaceae phylogeny through synthesis of multi-gene phylogenetics and phylogenomics.</title>
        <authorList>
            <person name="Vandepol N."/>
            <person name="Liber J."/>
            <person name="Desiro A."/>
            <person name="Na H."/>
            <person name="Kennedy M."/>
            <person name="Barry K."/>
            <person name="Grigoriev I.V."/>
            <person name="Miller A.N."/>
            <person name="O'Donnell K."/>
            <person name="Stajich J.E."/>
            <person name="Bonito G."/>
        </authorList>
    </citation>
    <scope>NUCLEOTIDE SEQUENCE</scope>
    <source>
        <strain evidence="1">NRRL 28262</strain>
    </source>
</reference>
<dbReference type="Proteomes" id="UP001194580">
    <property type="component" value="Unassembled WGS sequence"/>
</dbReference>
<sequence>MEDVDDARSKGVVSGSLFINTDHIRQALNRKKRMDYQKDKDVVKSVKLWFREIEDKGGKTMFVEDATLTGFAYGWCTKFQLKVISENIDIYCMDSTHKTAKDITPIEESSEIYNSVYLFTLLVKDKDVHQGIPVAFMVCKSES</sequence>